<dbReference type="NCBIfam" id="NF007214">
    <property type="entry name" value="PRK09636.1"/>
    <property type="match status" value="1"/>
</dbReference>
<dbReference type="InterPro" id="IPR013249">
    <property type="entry name" value="RNA_pol_sigma70_r4_t2"/>
</dbReference>
<dbReference type="EMBL" id="CP018145">
    <property type="protein sequence ID" value="ASJ52114.1"/>
    <property type="molecule type" value="Genomic_DNA"/>
</dbReference>
<name>A0A220MAV5_9BACL</name>
<dbReference type="InterPro" id="IPR032710">
    <property type="entry name" value="NTF2-like_dom_sf"/>
</dbReference>
<feature type="domain" description="RNA polymerase sigma factor 70 region 4 type 2" evidence="3">
    <location>
        <begin position="110"/>
        <end position="160"/>
    </location>
</feature>
<dbReference type="Gene3D" id="1.10.10.10">
    <property type="entry name" value="Winged helix-like DNA-binding domain superfamily/Winged helix DNA-binding domain"/>
    <property type="match status" value="1"/>
</dbReference>
<dbReference type="InterPro" id="IPR014284">
    <property type="entry name" value="RNA_pol_sigma-70_dom"/>
</dbReference>
<dbReference type="SUPFAM" id="SSF54427">
    <property type="entry name" value="NTF2-like"/>
    <property type="match status" value="1"/>
</dbReference>
<evidence type="ECO:0000313" key="5">
    <source>
        <dbReference type="Proteomes" id="UP000197781"/>
    </source>
</evidence>
<dbReference type="PANTHER" id="PTHR30173">
    <property type="entry name" value="SIGMA 19 FACTOR"/>
    <property type="match status" value="1"/>
</dbReference>
<dbReference type="InterPro" id="IPR013324">
    <property type="entry name" value="RNA_pol_sigma_r3/r4-like"/>
</dbReference>
<dbReference type="NCBIfam" id="TIGR02937">
    <property type="entry name" value="sigma70-ECF"/>
    <property type="match status" value="1"/>
</dbReference>
<organism evidence="4 5">
    <name type="scientific">Brevibacillus formosus</name>
    <dbReference type="NCBI Taxonomy" id="54913"/>
    <lineage>
        <taxon>Bacteria</taxon>
        <taxon>Bacillati</taxon>
        <taxon>Bacillota</taxon>
        <taxon>Bacilli</taxon>
        <taxon>Bacillales</taxon>
        <taxon>Paenibacillaceae</taxon>
        <taxon>Brevibacillus</taxon>
    </lineage>
</organism>
<dbReference type="SUPFAM" id="SSF88946">
    <property type="entry name" value="Sigma2 domain of RNA polymerase sigma factors"/>
    <property type="match status" value="1"/>
</dbReference>
<gene>
    <name evidence="4" type="ORF">BP422_00235</name>
</gene>
<dbReference type="InterPro" id="IPR052704">
    <property type="entry name" value="ECF_Sigma-70_Domain"/>
</dbReference>
<evidence type="ECO:0000259" key="3">
    <source>
        <dbReference type="Pfam" id="PF08281"/>
    </source>
</evidence>
<comment type="subunit">
    <text evidence="1">Interacts transiently with the RNA polymerase catalytic core formed by RpoA, RpoB, RpoC and RpoZ (2 alpha, 1 beta, 1 beta' and 1 omega subunit) to form the RNA polymerase holoenzyme that can initiate transcription.</text>
</comment>
<dbReference type="GO" id="GO:0016987">
    <property type="term" value="F:sigma factor activity"/>
    <property type="evidence" value="ECO:0007669"/>
    <property type="project" value="InterPro"/>
</dbReference>
<dbReference type="InterPro" id="IPR036388">
    <property type="entry name" value="WH-like_DNA-bd_sf"/>
</dbReference>
<dbReference type="GO" id="GO:0006352">
    <property type="term" value="P:DNA-templated transcription initiation"/>
    <property type="evidence" value="ECO:0007669"/>
    <property type="project" value="InterPro"/>
</dbReference>
<evidence type="ECO:0000256" key="1">
    <source>
        <dbReference type="ARBA" id="ARBA00011344"/>
    </source>
</evidence>
<dbReference type="InterPro" id="IPR007627">
    <property type="entry name" value="RNA_pol_sigma70_r2"/>
</dbReference>
<proteinExistence type="predicted"/>
<reference evidence="4 5" key="1">
    <citation type="submission" date="2016-11" db="EMBL/GenBank/DDBJ databases">
        <authorList>
            <person name="Jaros S."/>
            <person name="Januszkiewicz K."/>
            <person name="Wedrychowicz H."/>
        </authorList>
    </citation>
    <scope>NUCLEOTIDE SEQUENCE [LARGE SCALE GENOMIC DNA]</scope>
    <source>
        <strain evidence="4 5">NF2</strain>
    </source>
</reference>
<dbReference type="Pfam" id="PF04542">
    <property type="entry name" value="Sigma70_r2"/>
    <property type="match status" value="1"/>
</dbReference>
<dbReference type="InterPro" id="IPR013325">
    <property type="entry name" value="RNA_pol_sigma_r2"/>
</dbReference>
<dbReference type="Proteomes" id="UP000197781">
    <property type="component" value="Chromosome"/>
</dbReference>
<dbReference type="PANTHER" id="PTHR30173:SF36">
    <property type="entry name" value="ECF RNA POLYMERASE SIGMA FACTOR SIGJ"/>
    <property type="match status" value="1"/>
</dbReference>
<sequence length="296" mass="33506">MTVHMEDVYREYKSLLFSLAYRMTGSVTEAEDIVQDTFLALAGTDIQDIHHVKSYLCKAVTNRCLDLLKSARWKREQYVGEWLPEPMLDASETNDPLQTVIAEEAVSYGLLVLLENLPSTLRAVFVLRTALDYEYSEIASMLEMTEVNCRKKFSLARKKLAEAGYQAIVTQSNRTSSLVEKLMQAISKSDAKSLIGLLTKDVVFVSDGGGKVRAAINPIFSDERITAFWMGVWPRWASRATMQIRSINGQDGIAVYSEGQLKMIIQITMNEEEDRIDRLYMMVNPDKLAHLQKENG</sequence>
<evidence type="ECO:0000259" key="2">
    <source>
        <dbReference type="Pfam" id="PF04542"/>
    </source>
</evidence>
<feature type="domain" description="RNA polymerase sigma-70 region 2" evidence="2">
    <location>
        <begin position="9"/>
        <end position="73"/>
    </location>
</feature>
<dbReference type="KEGG" id="bfm:BP422_00235"/>
<accession>A0A220MAV5</accession>
<protein>
    <submittedName>
        <fullName evidence="4">RNA polymerase</fullName>
    </submittedName>
</protein>
<dbReference type="SUPFAM" id="SSF88659">
    <property type="entry name" value="Sigma3 and sigma4 domains of RNA polymerase sigma factors"/>
    <property type="match status" value="1"/>
</dbReference>
<dbReference type="Gene3D" id="1.10.1740.10">
    <property type="match status" value="1"/>
</dbReference>
<dbReference type="AlphaFoldDB" id="A0A220MAV5"/>
<evidence type="ECO:0000313" key="4">
    <source>
        <dbReference type="EMBL" id="ASJ52114.1"/>
    </source>
</evidence>
<dbReference type="GO" id="GO:0003677">
    <property type="term" value="F:DNA binding"/>
    <property type="evidence" value="ECO:0007669"/>
    <property type="project" value="InterPro"/>
</dbReference>
<dbReference type="RefSeq" id="WP_088906052.1">
    <property type="nucleotide sequence ID" value="NZ_CP018145.1"/>
</dbReference>
<dbReference type="Pfam" id="PF08281">
    <property type="entry name" value="Sigma70_r4_2"/>
    <property type="match status" value="1"/>
</dbReference>